<protein>
    <submittedName>
        <fullName evidence="5">11584_t:CDS:1</fullName>
    </submittedName>
</protein>
<accession>A0A9N8W8V5</accession>
<dbReference type="EMBL" id="CAJVPL010000287">
    <property type="protein sequence ID" value="CAG8479096.1"/>
    <property type="molecule type" value="Genomic_DNA"/>
</dbReference>
<keyword evidence="6" id="KW-1185">Reference proteome</keyword>
<reference evidence="5" key="1">
    <citation type="submission" date="2021-06" db="EMBL/GenBank/DDBJ databases">
        <authorList>
            <person name="Kallberg Y."/>
            <person name="Tangrot J."/>
            <person name="Rosling A."/>
        </authorList>
    </citation>
    <scope>NUCLEOTIDE SEQUENCE</scope>
    <source>
        <strain evidence="5">MT106</strain>
    </source>
</reference>
<evidence type="ECO:0000256" key="1">
    <source>
        <dbReference type="ARBA" id="ARBA00004123"/>
    </source>
</evidence>
<dbReference type="Proteomes" id="UP000789831">
    <property type="component" value="Unassembled WGS sequence"/>
</dbReference>
<comment type="subcellular location">
    <subcellularLocation>
        <location evidence="1">Nucleus</location>
    </subcellularLocation>
</comment>
<keyword evidence="2" id="KW-0539">Nucleus</keyword>
<feature type="region of interest" description="Disordered" evidence="3">
    <location>
        <begin position="273"/>
        <end position="354"/>
    </location>
</feature>
<dbReference type="AlphaFoldDB" id="A0A9N8W8V5"/>
<evidence type="ECO:0000256" key="3">
    <source>
        <dbReference type="SAM" id="MobiDB-lite"/>
    </source>
</evidence>
<evidence type="ECO:0000313" key="5">
    <source>
        <dbReference type="EMBL" id="CAG8479096.1"/>
    </source>
</evidence>
<evidence type="ECO:0000256" key="2">
    <source>
        <dbReference type="ARBA" id="ARBA00023242"/>
    </source>
</evidence>
<dbReference type="SUPFAM" id="SSF54160">
    <property type="entry name" value="Chromo domain-like"/>
    <property type="match status" value="1"/>
</dbReference>
<proteinExistence type="predicted"/>
<sequence>MPIIWCWTKQETKKRYPVQQGSQEGQINNSSGLREGKSSPSIEPSSDLNICSTYSGVHVTACIELKPAFDNEFATLLISITAHFGKKLCPKTEEFEEEAKELGEHIRARYVTDAFEFVMFKCGGCGLCIDMWDSSSDFAEWSYLEIQRSGFVYAKGIKANPTDAFESRNNGALFIDNLSSHYCMHLAQRNQEENREANITINIQQEESRENSVTSDIKLKCESDSNICKKNDIEKIYKGLPEDKNQWEPASSLICNEKDIVTKYWDRIEQSVSENSNNYQKPTRTNSESSANAMTTTRTTSTTLKRPRDSVDNADDNNSRKKEKKTERTRDLGDNADDINSRKKEKRTDKQIPFQEFASDDGIWENVIQEIVTVDYESSSSCNEEDLIVYVKWRDESISSHKSSEIKVKCPQQSKMKNFEVSAKLNESSYQASIN</sequence>
<organism evidence="5 6">
    <name type="scientific">Ambispora gerdemannii</name>
    <dbReference type="NCBI Taxonomy" id="144530"/>
    <lineage>
        <taxon>Eukaryota</taxon>
        <taxon>Fungi</taxon>
        <taxon>Fungi incertae sedis</taxon>
        <taxon>Mucoromycota</taxon>
        <taxon>Glomeromycotina</taxon>
        <taxon>Glomeromycetes</taxon>
        <taxon>Archaeosporales</taxon>
        <taxon>Ambisporaceae</taxon>
        <taxon>Ambispora</taxon>
    </lineage>
</organism>
<dbReference type="Gene3D" id="2.40.50.40">
    <property type="match status" value="1"/>
</dbReference>
<feature type="compositionally biased region" description="Polar residues" evidence="3">
    <location>
        <begin position="273"/>
        <end position="294"/>
    </location>
</feature>
<feature type="domain" description="Chromo shadow" evidence="4">
    <location>
        <begin position="364"/>
        <end position="412"/>
    </location>
</feature>
<dbReference type="GO" id="GO:0005634">
    <property type="term" value="C:nucleus"/>
    <property type="evidence" value="ECO:0007669"/>
    <property type="project" value="UniProtKB-SubCell"/>
</dbReference>
<dbReference type="Pfam" id="PF01393">
    <property type="entry name" value="Chromo_shadow"/>
    <property type="match status" value="1"/>
</dbReference>
<dbReference type="InterPro" id="IPR016197">
    <property type="entry name" value="Chromo-like_dom_sf"/>
</dbReference>
<dbReference type="InterPro" id="IPR008251">
    <property type="entry name" value="Chromo_shadow_dom"/>
</dbReference>
<feature type="compositionally biased region" description="Polar residues" evidence="3">
    <location>
        <begin position="19"/>
        <end position="45"/>
    </location>
</feature>
<name>A0A9N8W8V5_9GLOM</name>
<feature type="region of interest" description="Disordered" evidence="3">
    <location>
        <begin position="17"/>
        <end position="45"/>
    </location>
</feature>
<evidence type="ECO:0000259" key="4">
    <source>
        <dbReference type="Pfam" id="PF01393"/>
    </source>
</evidence>
<feature type="compositionally biased region" description="Basic and acidic residues" evidence="3">
    <location>
        <begin position="306"/>
        <end position="350"/>
    </location>
</feature>
<gene>
    <name evidence="5" type="ORF">AGERDE_LOCUS3140</name>
</gene>
<dbReference type="OrthoDB" id="5376140at2759"/>
<evidence type="ECO:0000313" key="6">
    <source>
        <dbReference type="Proteomes" id="UP000789831"/>
    </source>
</evidence>
<comment type="caution">
    <text evidence="5">The sequence shown here is derived from an EMBL/GenBank/DDBJ whole genome shotgun (WGS) entry which is preliminary data.</text>
</comment>